<dbReference type="Gene3D" id="3.60.15.10">
    <property type="entry name" value="Ribonuclease Z/Hydroxyacylglutathione hydrolase-like"/>
    <property type="match status" value="1"/>
</dbReference>
<gene>
    <name evidence="2" type="ORF">SAMN05216326_1384</name>
</gene>
<dbReference type="InterPro" id="IPR050114">
    <property type="entry name" value="UPF0173_UPF0282_UlaG_hydrolase"/>
</dbReference>
<feature type="domain" description="Metallo-beta-lactamase" evidence="1">
    <location>
        <begin position="7"/>
        <end position="223"/>
    </location>
</feature>
<dbReference type="SMART" id="SM00849">
    <property type="entry name" value="Lactamase_B"/>
    <property type="match status" value="1"/>
</dbReference>
<dbReference type="AlphaFoldDB" id="A0A1I0FGK6"/>
<dbReference type="Proteomes" id="UP000199345">
    <property type="component" value="Unassembled WGS sequence"/>
</dbReference>
<reference evidence="3" key="1">
    <citation type="submission" date="2016-10" db="EMBL/GenBank/DDBJ databases">
        <authorList>
            <person name="Varghese N."/>
            <person name="Submissions S."/>
        </authorList>
    </citation>
    <scope>NUCLEOTIDE SEQUENCE [LARGE SCALE GENOMIC DNA]</scope>
    <source>
        <strain evidence="3">Nm71</strain>
    </source>
</reference>
<evidence type="ECO:0000313" key="3">
    <source>
        <dbReference type="Proteomes" id="UP000199345"/>
    </source>
</evidence>
<evidence type="ECO:0000259" key="1">
    <source>
        <dbReference type="SMART" id="SM00849"/>
    </source>
</evidence>
<accession>A0A1I0FGK6</accession>
<dbReference type="EMBL" id="FOIA01000038">
    <property type="protein sequence ID" value="SET57146.1"/>
    <property type="molecule type" value="Genomic_DNA"/>
</dbReference>
<organism evidence="2 3">
    <name type="scientific">Nitrosomonas marina</name>
    <dbReference type="NCBI Taxonomy" id="917"/>
    <lineage>
        <taxon>Bacteria</taxon>
        <taxon>Pseudomonadati</taxon>
        <taxon>Pseudomonadota</taxon>
        <taxon>Betaproteobacteria</taxon>
        <taxon>Nitrosomonadales</taxon>
        <taxon>Nitrosomonadaceae</taxon>
        <taxon>Nitrosomonas</taxon>
    </lineage>
</organism>
<dbReference type="Pfam" id="PF13483">
    <property type="entry name" value="Lactamase_B_3"/>
    <property type="match status" value="1"/>
</dbReference>
<protein>
    <submittedName>
        <fullName evidence="2">L-ascorbate metabolism protein UlaG, beta-lactamase superfamily</fullName>
    </submittedName>
</protein>
<keyword evidence="3" id="KW-1185">Reference proteome</keyword>
<dbReference type="SUPFAM" id="SSF56281">
    <property type="entry name" value="Metallo-hydrolase/oxidoreductase"/>
    <property type="match status" value="1"/>
</dbReference>
<dbReference type="OrthoDB" id="9805728at2"/>
<evidence type="ECO:0000313" key="2">
    <source>
        <dbReference type="EMBL" id="SET57146.1"/>
    </source>
</evidence>
<dbReference type="RefSeq" id="WP_090661294.1">
    <property type="nucleotide sequence ID" value="NZ_FOIA01000038.1"/>
</dbReference>
<proteinExistence type="predicted"/>
<dbReference type="PANTHER" id="PTHR43546:SF3">
    <property type="entry name" value="UPF0173 METAL-DEPENDENT HYDROLASE MJ1163"/>
    <property type="match status" value="1"/>
</dbReference>
<dbReference type="InterPro" id="IPR001279">
    <property type="entry name" value="Metallo-B-lactamas"/>
</dbReference>
<name>A0A1I0FGK6_9PROT</name>
<dbReference type="InterPro" id="IPR036866">
    <property type="entry name" value="RibonucZ/Hydroxyglut_hydro"/>
</dbReference>
<dbReference type="PANTHER" id="PTHR43546">
    <property type="entry name" value="UPF0173 METAL-DEPENDENT HYDROLASE MJ1163-RELATED"/>
    <property type="match status" value="1"/>
</dbReference>
<sequence>MKIKFYGYNAFLIESGDKLLAIDPGALFFYWFRFTTLLPKSKWQDITHIFITHGDPDHYWHADRVAKISNAPVICNKTMLRNVNGKVLALGPRAKGVAFTTEFKKIRTLSFDETIEIDGMTVTGVKVTHGELVLRIGPFTTIVKPGLEERIGWGSIGFDINVNGKRILNLGDTLLHEQEWKKFVEPDVLMIPIGGKTARNTMDEEEAIQAVKAIKPKLVIPCHYNCPGLFSKSLNPADEEKFKQGVGALGVQCSIMRAGDTIDICGE</sequence>